<evidence type="ECO:0000313" key="3">
    <source>
        <dbReference type="Proteomes" id="UP001190700"/>
    </source>
</evidence>
<feature type="non-terminal residue" evidence="2">
    <location>
        <position position="114"/>
    </location>
</feature>
<feature type="domain" description="Asl1-like glycosyl hydrolase catalytic" evidence="1">
    <location>
        <begin position="5"/>
        <end position="108"/>
    </location>
</feature>
<proteinExistence type="predicted"/>
<dbReference type="Proteomes" id="UP001190700">
    <property type="component" value="Unassembled WGS sequence"/>
</dbReference>
<sequence length="114" mass="12465">MDESDLHALQRIASWGYTWEVTPSHLSLKQWDDSNVTFMPMIWGSSQATDSLREVPENAAALLGFNEPNFDAQADLLPAEAAALWPSLEAEAEAKNIPLLVGPAVNNSPDAPYQ</sequence>
<evidence type="ECO:0000313" key="2">
    <source>
        <dbReference type="EMBL" id="KAK3271786.1"/>
    </source>
</evidence>
<comment type="caution">
    <text evidence="2">The sequence shown here is derived from an EMBL/GenBank/DDBJ whole genome shotgun (WGS) entry which is preliminary data.</text>
</comment>
<protein>
    <recommendedName>
        <fullName evidence="1">Asl1-like glycosyl hydrolase catalytic domain-containing protein</fullName>
    </recommendedName>
</protein>
<dbReference type="InterPro" id="IPR053183">
    <property type="entry name" value="ASL1"/>
</dbReference>
<dbReference type="Pfam" id="PF11790">
    <property type="entry name" value="Glyco_hydro_cc"/>
    <property type="match status" value="1"/>
</dbReference>
<keyword evidence="3" id="KW-1185">Reference proteome</keyword>
<gene>
    <name evidence="2" type="ORF">CYMTET_19887</name>
</gene>
<dbReference type="PANTHER" id="PTHR34154:SF3">
    <property type="entry name" value="ALKALI-SENSITIVE LINKAGE PROTEIN 1"/>
    <property type="match status" value="1"/>
</dbReference>
<dbReference type="PANTHER" id="PTHR34154">
    <property type="entry name" value="ALKALI-SENSITIVE LINKAGE PROTEIN 1"/>
    <property type="match status" value="1"/>
</dbReference>
<name>A0AAE0L4F6_9CHLO</name>
<accession>A0AAE0L4F6</accession>
<dbReference type="AlphaFoldDB" id="A0AAE0L4F6"/>
<dbReference type="EMBL" id="LGRX02009371">
    <property type="protein sequence ID" value="KAK3271786.1"/>
    <property type="molecule type" value="Genomic_DNA"/>
</dbReference>
<evidence type="ECO:0000259" key="1">
    <source>
        <dbReference type="Pfam" id="PF11790"/>
    </source>
</evidence>
<organism evidence="2 3">
    <name type="scientific">Cymbomonas tetramitiformis</name>
    <dbReference type="NCBI Taxonomy" id="36881"/>
    <lineage>
        <taxon>Eukaryota</taxon>
        <taxon>Viridiplantae</taxon>
        <taxon>Chlorophyta</taxon>
        <taxon>Pyramimonadophyceae</taxon>
        <taxon>Pyramimonadales</taxon>
        <taxon>Pyramimonadaceae</taxon>
        <taxon>Cymbomonas</taxon>
    </lineage>
</organism>
<dbReference type="InterPro" id="IPR024655">
    <property type="entry name" value="Asl1_glyco_hydro_catalytic"/>
</dbReference>
<reference evidence="2 3" key="1">
    <citation type="journal article" date="2015" name="Genome Biol. Evol.">
        <title>Comparative Genomics of a Bacterivorous Green Alga Reveals Evolutionary Causalities and Consequences of Phago-Mixotrophic Mode of Nutrition.</title>
        <authorList>
            <person name="Burns J.A."/>
            <person name="Paasch A."/>
            <person name="Narechania A."/>
            <person name="Kim E."/>
        </authorList>
    </citation>
    <scope>NUCLEOTIDE SEQUENCE [LARGE SCALE GENOMIC DNA]</scope>
    <source>
        <strain evidence="2 3">PLY_AMNH</strain>
    </source>
</reference>